<evidence type="ECO:0000256" key="1">
    <source>
        <dbReference type="ARBA" id="ARBA00004141"/>
    </source>
</evidence>
<feature type="transmembrane region" description="Helical" evidence="5">
    <location>
        <begin position="123"/>
        <end position="143"/>
    </location>
</feature>
<evidence type="ECO:0000256" key="3">
    <source>
        <dbReference type="ARBA" id="ARBA00022989"/>
    </source>
</evidence>
<accession>A0ABP8UT11</accession>
<proteinExistence type="predicted"/>
<feature type="transmembrane region" description="Helical" evidence="5">
    <location>
        <begin position="62"/>
        <end position="81"/>
    </location>
</feature>
<dbReference type="InterPro" id="IPR007267">
    <property type="entry name" value="GtrA_DPMS_TM"/>
</dbReference>
<evidence type="ECO:0000256" key="5">
    <source>
        <dbReference type="SAM" id="Phobius"/>
    </source>
</evidence>
<feature type="transmembrane region" description="Helical" evidence="5">
    <location>
        <begin position="93"/>
        <end position="117"/>
    </location>
</feature>
<dbReference type="Proteomes" id="UP001501442">
    <property type="component" value="Unassembled WGS sequence"/>
</dbReference>
<reference evidence="8" key="1">
    <citation type="journal article" date="2019" name="Int. J. Syst. Evol. Microbiol.">
        <title>The Global Catalogue of Microorganisms (GCM) 10K type strain sequencing project: providing services to taxonomists for standard genome sequencing and annotation.</title>
        <authorList>
            <consortium name="The Broad Institute Genomics Platform"/>
            <consortium name="The Broad Institute Genome Sequencing Center for Infectious Disease"/>
            <person name="Wu L."/>
            <person name="Ma J."/>
        </authorList>
    </citation>
    <scope>NUCLEOTIDE SEQUENCE [LARGE SCALE GENOMIC DNA]</scope>
    <source>
        <strain evidence="8">JCM 17939</strain>
    </source>
</reference>
<feature type="domain" description="GtrA/DPMS transmembrane" evidence="6">
    <location>
        <begin position="33"/>
        <end position="149"/>
    </location>
</feature>
<name>A0ABP8UT11_9ACTN</name>
<sequence length="156" mass="16785">MACVFGGIERMVSMSRILTNSAIFGLVGRQQVKYLLAGAITAVLHFAIFSGGWLVLRDVVPYPLVAIGAQALTVLAVYPAYRAVVFHATGPWIAGLIRFYIACAAVLLLSVVSLVSLVEVARLPVPVAQIVTALWSPVVAYPVQRFWTFRKPVAGS</sequence>
<comment type="subcellular location">
    <subcellularLocation>
        <location evidence="1">Membrane</location>
        <topology evidence="1">Multi-pass membrane protein</topology>
    </subcellularLocation>
</comment>
<keyword evidence="8" id="KW-1185">Reference proteome</keyword>
<protein>
    <recommendedName>
        <fullName evidence="6">GtrA/DPMS transmembrane domain-containing protein</fullName>
    </recommendedName>
</protein>
<feature type="transmembrane region" description="Helical" evidence="5">
    <location>
        <begin position="34"/>
        <end position="56"/>
    </location>
</feature>
<evidence type="ECO:0000256" key="2">
    <source>
        <dbReference type="ARBA" id="ARBA00022692"/>
    </source>
</evidence>
<keyword evidence="4 5" id="KW-0472">Membrane</keyword>
<evidence type="ECO:0000313" key="8">
    <source>
        <dbReference type="Proteomes" id="UP001501442"/>
    </source>
</evidence>
<organism evidence="7 8">
    <name type="scientific">Actinoallomurus vinaceus</name>
    <dbReference type="NCBI Taxonomy" id="1080074"/>
    <lineage>
        <taxon>Bacteria</taxon>
        <taxon>Bacillati</taxon>
        <taxon>Actinomycetota</taxon>
        <taxon>Actinomycetes</taxon>
        <taxon>Streptosporangiales</taxon>
        <taxon>Thermomonosporaceae</taxon>
        <taxon>Actinoallomurus</taxon>
    </lineage>
</organism>
<evidence type="ECO:0000256" key="4">
    <source>
        <dbReference type="ARBA" id="ARBA00023136"/>
    </source>
</evidence>
<evidence type="ECO:0000259" key="6">
    <source>
        <dbReference type="Pfam" id="PF04138"/>
    </source>
</evidence>
<gene>
    <name evidence="7" type="ORF">GCM10023196_099370</name>
</gene>
<dbReference type="EMBL" id="BAABHK010000025">
    <property type="protein sequence ID" value="GAA4639090.1"/>
    <property type="molecule type" value="Genomic_DNA"/>
</dbReference>
<keyword evidence="2 5" id="KW-0812">Transmembrane</keyword>
<evidence type="ECO:0000313" key="7">
    <source>
        <dbReference type="EMBL" id="GAA4639090.1"/>
    </source>
</evidence>
<comment type="caution">
    <text evidence="7">The sequence shown here is derived from an EMBL/GenBank/DDBJ whole genome shotgun (WGS) entry which is preliminary data.</text>
</comment>
<dbReference type="Pfam" id="PF04138">
    <property type="entry name" value="GtrA_DPMS_TM"/>
    <property type="match status" value="1"/>
</dbReference>
<keyword evidence="3 5" id="KW-1133">Transmembrane helix</keyword>